<evidence type="ECO:0000256" key="6">
    <source>
        <dbReference type="ARBA" id="ARBA00023157"/>
    </source>
</evidence>
<keyword evidence="7" id="KW-0325">Glycoprotein</keyword>
<keyword evidence="4 9" id="KW-0732">Signal</keyword>
<dbReference type="InterPro" id="IPR012946">
    <property type="entry name" value="X8"/>
</dbReference>
<sequence>MEAAALVAALVVLLLSSPLVASDWCVCKSDQPQAALQKTIDYACGAGADCTPIHEQGQCYNPNTVAAHCSWAANSYFQRNRATGATCDFTGSAVLTTSDPSVSGCSYPASASAAGTSTTPTTGGTTGATPGTFTPGTSTGTTTGTGMGTGTTTGTGLGGLGPTGTSSMDTAAAGGLHPRTGLAAIFAVVLILEATLLSSGVI</sequence>
<reference evidence="11" key="2">
    <citation type="submission" date="2021-02" db="EMBL/GenBank/DDBJ databases">
        <authorList>
            <person name="Kimball J.A."/>
            <person name="Haas M.W."/>
            <person name="Macchietto M."/>
            <person name="Kono T."/>
            <person name="Duquette J."/>
            <person name="Shao M."/>
        </authorList>
    </citation>
    <scope>NUCLEOTIDE SEQUENCE</scope>
    <source>
        <tissue evidence="11">Fresh leaf tissue</tissue>
    </source>
</reference>
<dbReference type="SMART" id="SM00768">
    <property type="entry name" value="X8"/>
    <property type="match status" value="1"/>
</dbReference>
<gene>
    <name evidence="11" type="ORF">GUJ93_ZPchr0013g35226</name>
</gene>
<dbReference type="InterPro" id="IPR044788">
    <property type="entry name" value="X8_dom_prot"/>
</dbReference>
<dbReference type="GO" id="GO:0009506">
    <property type="term" value="C:plasmodesma"/>
    <property type="evidence" value="ECO:0007669"/>
    <property type="project" value="UniProtKB-ARBA"/>
</dbReference>
<evidence type="ECO:0000313" key="11">
    <source>
        <dbReference type="EMBL" id="KAG8099437.1"/>
    </source>
</evidence>
<accession>A0A8J5X0W0</accession>
<dbReference type="GO" id="GO:0098552">
    <property type="term" value="C:side of membrane"/>
    <property type="evidence" value="ECO:0007669"/>
    <property type="project" value="UniProtKB-KW"/>
</dbReference>
<evidence type="ECO:0000256" key="2">
    <source>
        <dbReference type="ARBA" id="ARBA00022475"/>
    </source>
</evidence>
<name>A0A8J5X0W0_ZIZPA</name>
<keyword evidence="6" id="KW-1015">Disulfide bond</keyword>
<evidence type="ECO:0000256" key="5">
    <source>
        <dbReference type="ARBA" id="ARBA00023136"/>
    </source>
</evidence>
<feature type="region of interest" description="Disordered" evidence="8">
    <location>
        <begin position="113"/>
        <end position="172"/>
    </location>
</feature>
<dbReference type="PANTHER" id="PTHR31044:SF117">
    <property type="entry name" value="OS07G0600700 PROTEIN"/>
    <property type="match status" value="1"/>
</dbReference>
<feature type="compositionally biased region" description="Gly residues" evidence="8">
    <location>
        <begin position="143"/>
        <end position="162"/>
    </location>
</feature>
<protein>
    <recommendedName>
        <fullName evidence="10">X8 domain-containing protein</fullName>
    </recommendedName>
</protein>
<evidence type="ECO:0000313" key="12">
    <source>
        <dbReference type="Proteomes" id="UP000729402"/>
    </source>
</evidence>
<dbReference type="EMBL" id="JAAALK010000079">
    <property type="protein sequence ID" value="KAG8099437.1"/>
    <property type="molecule type" value="Genomic_DNA"/>
</dbReference>
<evidence type="ECO:0000256" key="1">
    <source>
        <dbReference type="ARBA" id="ARBA00004609"/>
    </source>
</evidence>
<keyword evidence="12" id="KW-1185">Reference proteome</keyword>
<evidence type="ECO:0000256" key="7">
    <source>
        <dbReference type="ARBA" id="ARBA00023180"/>
    </source>
</evidence>
<feature type="chain" id="PRO_5035250983" description="X8 domain-containing protein" evidence="9">
    <location>
        <begin position="23"/>
        <end position="202"/>
    </location>
</feature>
<dbReference type="AlphaFoldDB" id="A0A8J5X0W0"/>
<dbReference type="PANTHER" id="PTHR31044">
    <property type="entry name" value="BETA-1,3 GLUCANASE"/>
    <property type="match status" value="1"/>
</dbReference>
<proteinExistence type="predicted"/>
<evidence type="ECO:0000256" key="9">
    <source>
        <dbReference type="SAM" id="SignalP"/>
    </source>
</evidence>
<evidence type="ECO:0000256" key="3">
    <source>
        <dbReference type="ARBA" id="ARBA00022622"/>
    </source>
</evidence>
<comment type="caution">
    <text evidence="11">The sequence shown here is derived from an EMBL/GenBank/DDBJ whole genome shotgun (WGS) entry which is preliminary data.</text>
</comment>
<dbReference type="Pfam" id="PF07983">
    <property type="entry name" value="X8"/>
    <property type="match status" value="1"/>
</dbReference>
<organism evidence="11 12">
    <name type="scientific">Zizania palustris</name>
    <name type="common">Northern wild rice</name>
    <dbReference type="NCBI Taxonomy" id="103762"/>
    <lineage>
        <taxon>Eukaryota</taxon>
        <taxon>Viridiplantae</taxon>
        <taxon>Streptophyta</taxon>
        <taxon>Embryophyta</taxon>
        <taxon>Tracheophyta</taxon>
        <taxon>Spermatophyta</taxon>
        <taxon>Magnoliopsida</taxon>
        <taxon>Liliopsida</taxon>
        <taxon>Poales</taxon>
        <taxon>Poaceae</taxon>
        <taxon>BOP clade</taxon>
        <taxon>Oryzoideae</taxon>
        <taxon>Oryzeae</taxon>
        <taxon>Zizaniinae</taxon>
        <taxon>Zizania</taxon>
    </lineage>
</organism>
<comment type="subcellular location">
    <subcellularLocation>
        <location evidence="1">Cell membrane</location>
        <topology evidence="1">Lipid-anchor</topology>
        <topology evidence="1">GPI-anchor</topology>
    </subcellularLocation>
</comment>
<dbReference type="GO" id="GO:0005886">
    <property type="term" value="C:plasma membrane"/>
    <property type="evidence" value="ECO:0007669"/>
    <property type="project" value="UniProtKB-SubCell"/>
</dbReference>
<keyword evidence="3" id="KW-0449">Lipoprotein</keyword>
<evidence type="ECO:0000256" key="8">
    <source>
        <dbReference type="SAM" id="MobiDB-lite"/>
    </source>
</evidence>
<keyword evidence="5" id="KW-0472">Membrane</keyword>
<dbReference type="OrthoDB" id="1930814at2759"/>
<feature type="domain" description="X8" evidence="10">
    <location>
        <begin position="23"/>
        <end position="107"/>
    </location>
</feature>
<keyword evidence="3" id="KW-0336">GPI-anchor</keyword>
<feature type="compositionally biased region" description="Low complexity" evidence="8">
    <location>
        <begin position="113"/>
        <end position="142"/>
    </location>
</feature>
<evidence type="ECO:0000259" key="10">
    <source>
        <dbReference type="SMART" id="SM00768"/>
    </source>
</evidence>
<feature type="signal peptide" evidence="9">
    <location>
        <begin position="1"/>
        <end position="22"/>
    </location>
</feature>
<evidence type="ECO:0000256" key="4">
    <source>
        <dbReference type="ARBA" id="ARBA00022729"/>
    </source>
</evidence>
<reference evidence="11" key="1">
    <citation type="journal article" date="2021" name="bioRxiv">
        <title>Whole Genome Assembly and Annotation of Northern Wild Rice, Zizania palustris L., Supports a Whole Genome Duplication in the Zizania Genus.</title>
        <authorList>
            <person name="Haas M."/>
            <person name="Kono T."/>
            <person name="Macchietto M."/>
            <person name="Millas R."/>
            <person name="McGilp L."/>
            <person name="Shao M."/>
            <person name="Duquette J."/>
            <person name="Hirsch C.N."/>
            <person name="Kimball J."/>
        </authorList>
    </citation>
    <scope>NUCLEOTIDE SEQUENCE</scope>
    <source>
        <tissue evidence="11">Fresh leaf tissue</tissue>
    </source>
</reference>
<dbReference type="Proteomes" id="UP000729402">
    <property type="component" value="Unassembled WGS sequence"/>
</dbReference>
<keyword evidence="2" id="KW-1003">Cell membrane</keyword>
<dbReference type="FunFam" id="1.20.58.1040:FF:000001">
    <property type="entry name" value="Glucan endo-1,3-beta-glucosidase 4"/>
    <property type="match status" value="1"/>
</dbReference>